<evidence type="ECO:0000313" key="1">
    <source>
        <dbReference type="EMBL" id="MEJ8281712.1"/>
    </source>
</evidence>
<comment type="caution">
    <text evidence="1">The sequence shown here is derived from an EMBL/GenBank/DDBJ whole genome shotgun (WGS) entry which is preliminary data.</text>
</comment>
<organism evidence="1 2">
    <name type="scientific">Pseudonocardia spirodelae</name>
    <dbReference type="NCBI Taxonomy" id="3133431"/>
    <lineage>
        <taxon>Bacteria</taxon>
        <taxon>Bacillati</taxon>
        <taxon>Actinomycetota</taxon>
        <taxon>Actinomycetes</taxon>
        <taxon>Pseudonocardiales</taxon>
        <taxon>Pseudonocardiaceae</taxon>
        <taxon>Pseudonocardia</taxon>
    </lineage>
</organism>
<reference evidence="1 2" key="1">
    <citation type="submission" date="2024-03" db="EMBL/GenBank/DDBJ databases">
        <title>Draft genome sequence of Pseudonocardia sp. DW16-2.</title>
        <authorList>
            <person name="Duangmal K."/>
        </authorList>
    </citation>
    <scope>NUCLEOTIDE SEQUENCE [LARGE SCALE GENOMIC DNA]</scope>
    <source>
        <strain evidence="1 2">DW16-2</strain>
    </source>
</reference>
<name>A0ABU8TCP2_9PSEU</name>
<dbReference type="RefSeq" id="WP_340294354.1">
    <property type="nucleotide sequence ID" value="NZ_JBBJUP010000022.1"/>
</dbReference>
<dbReference type="EMBL" id="JBBJUP010000022">
    <property type="protein sequence ID" value="MEJ8281712.1"/>
    <property type="molecule type" value="Genomic_DNA"/>
</dbReference>
<gene>
    <name evidence="1" type="ORF">WJX68_22435</name>
</gene>
<keyword evidence="2" id="KW-1185">Reference proteome</keyword>
<dbReference type="Proteomes" id="UP001364211">
    <property type="component" value="Unassembled WGS sequence"/>
</dbReference>
<proteinExistence type="predicted"/>
<evidence type="ECO:0000313" key="2">
    <source>
        <dbReference type="Proteomes" id="UP001364211"/>
    </source>
</evidence>
<protein>
    <submittedName>
        <fullName evidence="1">Uncharacterized protein</fullName>
    </submittedName>
</protein>
<accession>A0ABU8TCP2</accession>
<sequence>MFRTIRDERTTDPLRVLGTTVESIGSLRGDTFDSLTEARHGRATWEQIGDALHERSDVVCDGYSAMAESLMSHGPDRADRDRVRGAL</sequence>